<dbReference type="RefSeq" id="WP_185277623.1">
    <property type="nucleotide sequence ID" value="NZ_CP043641.1"/>
</dbReference>
<dbReference type="Proteomes" id="UP000515511">
    <property type="component" value="Chromosome"/>
</dbReference>
<dbReference type="EMBL" id="CP043641">
    <property type="protein sequence ID" value="QNE34460.1"/>
    <property type="molecule type" value="Genomic_DNA"/>
</dbReference>
<dbReference type="AlphaFoldDB" id="A0A7G6Y7J5"/>
<gene>
    <name evidence="1" type="ORF">F1C12_04490</name>
</gene>
<sequence>MPRELITVDVATTDLVKVEHALRQRLAPYRNARIVTLTSVPPNLWQWRAHTQILAAIEYDE</sequence>
<protein>
    <submittedName>
        <fullName evidence="1">Uncharacterized protein</fullName>
    </submittedName>
</protein>
<evidence type="ECO:0000313" key="2">
    <source>
        <dbReference type="Proteomes" id="UP000515511"/>
    </source>
</evidence>
<organism evidence="1 2">
    <name type="scientific">Leifsonia shinshuensis</name>
    <dbReference type="NCBI Taxonomy" id="150026"/>
    <lineage>
        <taxon>Bacteria</taxon>
        <taxon>Bacillati</taxon>
        <taxon>Actinomycetota</taxon>
        <taxon>Actinomycetes</taxon>
        <taxon>Micrococcales</taxon>
        <taxon>Microbacteriaceae</taxon>
        <taxon>Leifsonia</taxon>
    </lineage>
</organism>
<name>A0A7G6Y7J5_9MICO</name>
<accession>A0A7G6Y7J5</accession>
<evidence type="ECO:0000313" key="1">
    <source>
        <dbReference type="EMBL" id="QNE34460.1"/>
    </source>
</evidence>
<reference evidence="2" key="1">
    <citation type="submission" date="2019-09" db="EMBL/GenBank/DDBJ databases">
        <title>Antimicrobial potential of Antarctic Bacteria.</title>
        <authorList>
            <person name="Benaud N."/>
            <person name="Edwards R.J."/>
            <person name="Ferrari B.C."/>
        </authorList>
    </citation>
    <scope>NUCLEOTIDE SEQUENCE [LARGE SCALE GENOMIC DNA]</scope>
    <source>
        <strain evidence="2">INR9</strain>
    </source>
</reference>
<dbReference type="KEGG" id="lse:F1C12_04490"/>
<proteinExistence type="predicted"/>